<dbReference type="CDD" id="cd11386">
    <property type="entry name" value="MCP_signal"/>
    <property type="match status" value="1"/>
</dbReference>
<name>A0A1T4VNG5_9BACT</name>
<keyword evidence="7" id="KW-1133">Transmembrane helix</keyword>
<keyword evidence="10" id="KW-1185">Reference proteome</keyword>
<comment type="similarity">
    <text evidence="1">Belongs to the hemerythrin family.</text>
</comment>
<organism evidence="9 10">
    <name type="scientific">Desulfobaculum bizertense DSM 18034</name>
    <dbReference type="NCBI Taxonomy" id="1121442"/>
    <lineage>
        <taxon>Bacteria</taxon>
        <taxon>Pseudomonadati</taxon>
        <taxon>Thermodesulfobacteriota</taxon>
        <taxon>Desulfovibrionia</taxon>
        <taxon>Desulfovibrionales</taxon>
        <taxon>Desulfovibrionaceae</taxon>
        <taxon>Desulfobaculum</taxon>
    </lineage>
</organism>
<dbReference type="NCBIfam" id="NF033749">
    <property type="entry name" value="bact_hemeryth"/>
    <property type="match status" value="1"/>
</dbReference>
<evidence type="ECO:0000313" key="9">
    <source>
        <dbReference type="EMBL" id="SKA66477.1"/>
    </source>
</evidence>
<dbReference type="InterPro" id="IPR035938">
    <property type="entry name" value="Hemerythrin-like_sf"/>
</dbReference>
<dbReference type="InterPro" id="IPR016131">
    <property type="entry name" value="Haemerythrin_Fe_BS"/>
</dbReference>
<gene>
    <name evidence="9" type="ORF">SAMN02745702_00599</name>
</gene>
<dbReference type="Gene3D" id="1.10.287.950">
    <property type="entry name" value="Methyl-accepting chemotaxis protein"/>
    <property type="match status" value="1"/>
</dbReference>
<dbReference type="InterPro" id="IPR012312">
    <property type="entry name" value="Hemerythrin-like"/>
</dbReference>
<dbReference type="SUPFAM" id="SSF58104">
    <property type="entry name" value="Methyl-accepting chemotaxis protein (MCP) signaling domain"/>
    <property type="match status" value="1"/>
</dbReference>
<dbReference type="OrthoDB" id="9765238at2"/>
<dbReference type="AlphaFoldDB" id="A0A1T4VNG5"/>
<feature type="region of interest" description="Disordered" evidence="6">
    <location>
        <begin position="102"/>
        <end position="122"/>
    </location>
</feature>
<evidence type="ECO:0000256" key="4">
    <source>
        <dbReference type="ARBA" id="ARBA00023224"/>
    </source>
</evidence>
<proteinExistence type="inferred from homology"/>
<feature type="compositionally biased region" description="Polar residues" evidence="6">
    <location>
        <begin position="102"/>
        <end position="118"/>
    </location>
</feature>
<dbReference type="EMBL" id="FUYA01000002">
    <property type="protein sequence ID" value="SKA66477.1"/>
    <property type="molecule type" value="Genomic_DNA"/>
</dbReference>
<dbReference type="Proteomes" id="UP000189733">
    <property type="component" value="Unassembled WGS sequence"/>
</dbReference>
<dbReference type="PROSITE" id="PS00550">
    <property type="entry name" value="HEMERYTHRINS"/>
    <property type="match status" value="1"/>
</dbReference>
<evidence type="ECO:0000259" key="8">
    <source>
        <dbReference type="PROSITE" id="PS50111"/>
    </source>
</evidence>
<dbReference type="STRING" id="1121442.SAMN02745702_00599"/>
<keyword evidence="3" id="KW-0408">Iron</keyword>
<evidence type="ECO:0000256" key="7">
    <source>
        <dbReference type="SAM" id="Phobius"/>
    </source>
</evidence>
<keyword evidence="7" id="KW-0472">Membrane</keyword>
<dbReference type="GO" id="GO:0007165">
    <property type="term" value="P:signal transduction"/>
    <property type="evidence" value="ECO:0007669"/>
    <property type="project" value="UniProtKB-KW"/>
</dbReference>
<dbReference type="Pfam" id="PF01814">
    <property type="entry name" value="Hemerythrin"/>
    <property type="match status" value="1"/>
</dbReference>
<keyword evidence="2" id="KW-0479">Metal-binding</keyword>
<dbReference type="PANTHER" id="PTHR32089">
    <property type="entry name" value="METHYL-ACCEPTING CHEMOTAXIS PROTEIN MCPB"/>
    <property type="match status" value="1"/>
</dbReference>
<dbReference type="PANTHER" id="PTHR32089:SF112">
    <property type="entry name" value="LYSOZYME-LIKE PROTEIN-RELATED"/>
    <property type="match status" value="1"/>
</dbReference>
<feature type="domain" description="Methyl-accepting transducer" evidence="8">
    <location>
        <begin position="140"/>
        <end position="376"/>
    </location>
</feature>
<sequence length="550" mass="59482">MIQKTPSLVCGILSLIAALGICIAAQLAASPFVLTVLGLVAAIFAATALFFAQQHGFAPQEAIAHRLGRQRIGQSLEGSLDILLQEKKDIVKKNDRLSKELSSIEQRTRQSIQESAQASKMAEETRKAEMSETAAKLTLVVDSTAEATHVITDLTDSISTGAATQRERMHETSTAMVEMSAAVTDISRNTHETAANVENTKQQAEEGTKVVTRAQDAILQVEGITSELKGLMHGLGEQAQGIGQVIDVINDIADQTNLLALNAAIEAARAGEAGRGFAVVADEVRKLAEKTMAATKEVGVSIAGIQQAAQANVNRMDDAADLVNSAAELSRESGNAVSTITSLAEENLSMIQAIAAAAEEQAQTMSEINNAVGEVNDVADSIAHGITDAARSAHELSDMNVNLQHLVQDLNSISADTLFNWTHELATGVNELDSQHKQLINLINTLYRGMKNGHGRDVIQKILTELLDYTVYHFGTEEKYFDKFGYADTASHKRIHKQFTDKVKQFAQQYSSGQADVSTDIMNFLRDWLVGHIKGTDKKYAPFMRQNGVR</sequence>
<keyword evidence="7" id="KW-0812">Transmembrane</keyword>
<dbReference type="InterPro" id="IPR012827">
    <property type="entry name" value="Hemerythrin_metal-bd"/>
</dbReference>
<dbReference type="GO" id="GO:0016020">
    <property type="term" value="C:membrane"/>
    <property type="evidence" value="ECO:0007669"/>
    <property type="project" value="InterPro"/>
</dbReference>
<evidence type="ECO:0000256" key="3">
    <source>
        <dbReference type="ARBA" id="ARBA00023004"/>
    </source>
</evidence>
<reference evidence="9 10" key="1">
    <citation type="submission" date="2017-02" db="EMBL/GenBank/DDBJ databases">
        <authorList>
            <person name="Peterson S.W."/>
        </authorList>
    </citation>
    <scope>NUCLEOTIDE SEQUENCE [LARGE SCALE GENOMIC DNA]</scope>
    <source>
        <strain evidence="9 10">DSM 18034</strain>
    </source>
</reference>
<dbReference type="NCBIfam" id="TIGR02481">
    <property type="entry name" value="hemeryth_dom"/>
    <property type="match status" value="1"/>
</dbReference>
<evidence type="ECO:0000313" key="10">
    <source>
        <dbReference type="Proteomes" id="UP000189733"/>
    </source>
</evidence>
<dbReference type="Pfam" id="PF00015">
    <property type="entry name" value="MCPsignal"/>
    <property type="match status" value="1"/>
</dbReference>
<accession>A0A1T4VNG5</accession>
<dbReference type="SMART" id="SM00283">
    <property type="entry name" value="MA"/>
    <property type="match status" value="1"/>
</dbReference>
<evidence type="ECO:0000256" key="5">
    <source>
        <dbReference type="PROSITE-ProRule" id="PRU00284"/>
    </source>
</evidence>
<dbReference type="PROSITE" id="PS50111">
    <property type="entry name" value="CHEMOTAXIS_TRANSDUC_2"/>
    <property type="match status" value="1"/>
</dbReference>
<dbReference type="Gene3D" id="1.20.120.50">
    <property type="entry name" value="Hemerythrin-like"/>
    <property type="match status" value="1"/>
</dbReference>
<dbReference type="SUPFAM" id="SSF47188">
    <property type="entry name" value="Hemerythrin-like"/>
    <property type="match status" value="1"/>
</dbReference>
<evidence type="ECO:0000256" key="1">
    <source>
        <dbReference type="ARBA" id="ARBA00010587"/>
    </source>
</evidence>
<evidence type="ECO:0000256" key="6">
    <source>
        <dbReference type="SAM" id="MobiDB-lite"/>
    </source>
</evidence>
<dbReference type="CDD" id="cd12107">
    <property type="entry name" value="Hemerythrin"/>
    <property type="match status" value="1"/>
</dbReference>
<keyword evidence="4 5" id="KW-0807">Transducer</keyword>
<dbReference type="GO" id="GO:0046872">
    <property type="term" value="F:metal ion binding"/>
    <property type="evidence" value="ECO:0007669"/>
    <property type="project" value="UniProtKB-KW"/>
</dbReference>
<evidence type="ECO:0000256" key="2">
    <source>
        <dbReference type="ARBA" id="ARBA00022723"/>
    </source>
</evidence>
<dbReference type="RefSeq" id="WP_078683926.1">
    <property type="nucleotide sequence ID" value="NZ_FUYA01000002.1"/>
</dbReference>
<feature type="transmembrane region" description="Helical" evidence="7">
    <location>
        <begin position="34"/>
        <end position="52"/>
    </location>
</feature>
<dbReference type="InterPro" id="IPR004089">
    <property type="entry name" value="MCPsignal_dom"/>
</dbReference>
<protein>
    <submittedName>
        <fullName evidence="9">Methyl-accepting chemotaxis protein</fullName>
    </submittedName>
</protein>